<dbReference type="RefSeq" id="WP_379031392.1">
    <property type="nucleotide sequence ID" value="NZ_JBHTLN010000001.1"/>
</dbReference>
<dbReference type="Proteomes" id="UP001597206">
    <property type="component" value="Unassembled WGS sequence"/>
</dbReference>
<reference evidence="2" key="1">
    <citation type="journal article" date="2019" name="Int. J. Syst. Evol. Microbiol.">
        <title>The Global Catalogue of Microorganisms (GCM) 10K type strain sequencing project: providing services to taxonomists for standard genome sequencing and annotation.</title>
        <authorList>
            <consortium name="The Broad Institute Genomics Platform"/>
            <consortium name="The Broad Institute Genome Sequencing Center for Infectious Disease"/>
            <person name="Wu L."/>
            <person name="Ma J."/>
        </authorList>
    </citation>
    <scope>NUCLEOTIDE SEQUENCE [LARGE SCALE GENOMIC DNA]</scope>
    <source>
        <strain evidence="2">CCUG 58411</strain>
    </source>
</reference>
<dbReference type="EMBL" id="JBHTLN010000001">
    <property type="protein sequence ID" value="MFD1121872.1"/>
    <property type="molecule type" value="Genomic_DNA"/>
</dbReference>
<organism evidence="1 2">
    <name type="scientific">Methylophilus flavus</name>
    <dbReference type="NCBI Taxonomy" id="640084"/>
    <lineage>
        <taxon>Bacteria</taxon>
        <taxon>Pseudomonadati</taxon>
        <taxon>Pseudomonadota</taxon>
        <taxon>Betaproteobacteria</taxon>
        <taxon>Nitrosomonadales</taxon>
        <taxon>Methylophilaceae</taxon>
        <taxon>Methylophilus</taxon>
    </lineage>
</organism>
<comment type="caution">
    <text evidence="1">The sequence shown here is derived from an EMBL/GenBank/DDBJ whole genome shotgun (WGS) entry which is preliminary data.</text>
</comment>
<evidence type="ECO:0008006" key="3">
    <source>
        <dbReference type="Google" id="ProtNLM"/>
    </source>
</evidence>
<gene>
    <name evidence="1" type="ORF">ACFQ2T_05105</name>
</gene>
<name>A0ABW3PAA9_9PROT</name>
<keyword evidence="2" id="KW-1185">Reference proteome</keyword>
<evidence type="ECO:0000313" key="1">
    <source>
        <dbReference type="EMBL" id="MFD1121872.1"/>
    </source>
</evidence>
<sequence>MSEHKKEFEDEMHYLLDAACDYGSTGLSTDFDLGEAIDRAYSAATKLQDDTITSLEKQLAECRAVIAAKDEALQNIADDCADDAPPFRSIGASGPVKEVARTALALKPGDVELVEVADNDCGSIKWTNEKWPHICKLYALKQKEGEITS</sequence>
<proteinExistence type="predicted"/>
<evidence type="ECO:0000313" key="2">
    <source>
        <dbReference type="Proteomes" id="UP001597206"/>
    </source>
</evidence>
<accession>A0ABW3PAA9</accession>
<protein>
    <recommendedName>
        <fullName evidence="3">Ead/Ea22-like family protein</fullName>
    </recommendedName>
</protein>